<dbReference type="Proteomes" id="UP000664554">
    <property type="component" value="Unassembled WGS sequence"/>
</dbReference>
<reference evidence="1 2" key="1">
    <citation type="submission" date="2021-03" db="EMBL/GenBank/DDBJ databases">
        <authorList>
            <person name="Shang D.-D."/>
            <person name="Du Z.-J."/>
            <person name="Chen G.-J."/>
        </authorList>
    </citation>
    <scope>NUCLEOTIDE SEQUENCE [LARGE SCALE GENOMIC DNA]</scope>
    <source>
        <strain evidence="1 2">F1192</strain>
    </source>
</reference>
<comment type="caution">
    <text evidence="1">The sequence shown here is derived from an EMBL/GenBank/DDBJ whole genome shotgun (WGS) entry which is preliminary data.</text>
</comment>
<protein>
    <submittedName>
        <fullName evidence="1">Uncharacterized protein</fullName>
    </submittedName>
</protein>
<dbReference type="RefSeq" id="WP_207991821.1">
    <property type="nucleotide sequence ID" value="NZ_JAGBKM010000017.1"/>
</dbReference>
<evidence type="ECO:0000313" key="2">
    <source>
        <dbReference type="Proteomes" id="UP000664554"/>
    </source>
</evidence>
<evidence type="ECO:0000313" key="1">
    <source>
        <dbReference type="EMBL" id="MBO1531449.1"/>
    </source>
</evidence>
<gene>
    <name evidence="1" type="ORF">J3492_09535</name>
</gene>
<accession>A0ABS3NQY1</accession>
<keyword evidence="2" id="KW-1185">Reference proteome</keyword>
<name>A0ABS3NQY1_9GAMM</name>
<sequence length="239" mass="26223">MIIFLCSPSDISAPCFLATLRHQYGIKAKIITPQELVYAPAMEHCLDGHHVTSSVTTSTHGTLDDTSMTAVVNRLDWLPDAHLTTVNTTDRSYIQQELQAIWSSWISALPCLVINRPTATSMSGPTFHHAIWQHYAALTGLPTAPMIYDSAQPEPTPILPVHSIIVCQDRCHSTSSLSQLYESCRNLADYTGFDMLEIFFGEGPDGKVVFSHASSTPYLNHTVSSLTSQMAQMLQGGTL</sequence>
<organism evidence="1 2">
    <name type="scientific">Psychrobacter coccoides</name>
    <dbReference type="NCBI Taxonomy" id="2818440"/>
    <lineage>
        <taxon>Bacteria</taxon>
        <taxon>Pseudomonadati</taxon>
        <taxon>Pseudomonadota</taxon>
        <taxon>Gammaproteobacteria</taxon>
        <taxon>Moraxellales</taxon>
        <taxon>Moraxellaceae</taxon>
        <taxon>Psychrobacter</taxon>
    </lineage>
</organism>
<dbReference type="EMBL" id="JAGBKM010000017">
    <property type="protein sequence ID" value="MBO1531449.1"/>
    <property type="molecule type" value="Genomic_DNA"/>
</dbReference>
<proteinExistence type="predicted"/>